<dbReference type="GO" id="GO:0005634">
    <property type="term" value="C:nucleus"/>
    <property type="evidence" value="ECO:0007669"/>
    <property type="project" value="UniProtKB-SubCell"/>
</dbReference>
<dbReference type="Gene3D" id="4.10.280.10">
    <property type="entry name" value="Helix-loop-helix DNA-binding domain"/>
    <property type="match status" value="1"/>
</dbReference>
<organism evidence="8 9">
    <name type="scientific">Dioscorea cayennensis subsp. rotundata</name>
    <name type="common">White Guinea yam</name>
    <name type="synonym">Dioscorea rotundata</name>
    <dbReference type="NCBI Taxonomy" id="55577"/>
    <lineage>
        <taxon>Eukaryota</taxon>
        <taxon>Viridiplantae</taxon>
        <taxon>Streptophyta</taxon>
        <taxon>Embryophyta</taxon>
        <taxon>Tracheophyta</taxon>
        <taxon>Spermatophyta</taxon>
        <taxon>Magnoliopsida</taxon>
        <taxon>Liliopsida</taxon>
        <taxon>Dioscoreales</taxon>
        <taxon>Dioscoreaceae</taxon>
        <taxon>Dioscorea</taxon>
    </lineage>
</organism>
<keyword evidence="4" id="KW-0539">Nucleus</keyword>
<dbReference type="Pfam" id="PF00010">
    <property type="entry name" value="HLH"/>
    <property type="match status" value="1"/>
</dbReference>
<keyword evidence="6" id="KW-0732">Signal</keyword>
<feature type="compositionally biased region" description="Basic and acidic residues" evidence="5">
    <location>
        <begin position="95"/>
        <end position="111"/>
    </location>
</feature>
<feature type="chain" id="PRO_5044203198" description="Transcription factor" evidence="6">
    <location>
        <begin position="28"/>
        <end position="310"/>
    </location>
</feature>
<feature type="region of interest" description="Disordered" evidence="5">
    <location>
        <begin position="53"/>
        <end position="79"/>
    </location>
</feature>
<feature type="region of interest" description="Disordered" evidence="5">
    <location>
        <begin position="95"/>
        <end position="132"/>
    </location>
</feature>
<protein>
    <recommendedName>
        <fullName evidence="4">Transcription factor</fullName>
        <shortName evidence="4">bHLH transcription factor</shortName>
    </recommendedName>
    <alternativeName>
        <fullName evidence="4">Basic helix-loop-helix protein</fullName>
    </alternativeName>
</protein>
<feature type="signal peptide" evidence="6">
    <location>
        <begin position="1"/>
        <end position="27"/>
    </location>
</feature>
<dbReference type="AlphaFoldDB" id="A0AB40C4W6"/>
<name>A0AB40C4W6_DIOCR</name>
<evidence type="ECO:0000313" key="9">
    <source>
        <dbReference type="RefSeq" id="XP_039134856.1"/>
    </source>
</evidence>
<dbReference type="InterPro" id="IPR045084">
    <property type="entry name" value="AIB/MYC-like"/>
</dbReference>
<feature type="compositionally biased region" description="Low complexity" evidence="5">
    <location>
        <begin position="70"/>
        <end position="79"/>
    </location>
</feature>
<evidence type="ECO:0000256" key="6">
    <source>
        <dbReference type="SAM" id="SignalP"/>
    </source>
</evidence>
<comment type="subcellular location">
    <subcellularLocation>
        <location evidence="4">Nucleus</location>
    </subcellularLocation>
</comment>
<keyword evidence="3 4" id="KW-0804">Transcription</keyword>
<dbReference type="Proteomes" id="UP001515500">
    <property type="component" value="Chromosome 11"/>
</dbReference>
<evidence type="ECO:0000256" key="1">
    <source>
        <dbReference type="ARBA" id="ARBA00005510"/>
    </source>
</evidence>
<evidence type="ECO:0000256" key="2">
    <source>
        <dbReference type="ARBA" id="ARBA00023015"/>
    </source>
</evidence>
<dbReference type="RefSeq" id="XP_039134856.1">
    <property type="nucleotide sequence ID" value="XM_039278922.1"/>
</dbReference>
<proteinExistence type="inferred from homology"/>
<evidence type="ECO:0000256" key="4">
    <source>
        <dbReference type="RuleBase" id="RU369104"/>
    </source>
</evidence>
<dbReference type="PANTHER" id="PTHR11514:SF115">
    <property type="entry name" value="TRANSCRIPTION FACTOR"/>
    <property type="match status" value="1"/>
</dbReference>
<keyword evidence="8" id="KW-1185">Reference proteome</keyword>
<feature type="compositionally biased region" description="Pro residues" evidence="5">
    <location>
        <begin position="58"/>
        <end position="69"/>
    </location>
</feature>
<dbReference type="PANTHER" id="PTHR11514">
    <property type="entry name" value="MYC"/>
    <property type="match status" value="1"/>
</dbReference>
<dbReference type="SUPFAM" id="SSF47459">
    <property type="entry name" value="HLH, helix-loop-helix DNA-binding domain"/>
    <property type="match status" value="1"/>
</dbReference>
<dbReference type="GO" id="GO:0046983">
    <property type="term" value="F:protein dimerization activity"/>
    <property type="evidence" value="ECO:0007669"/>
    <property type="project" value="InterPro"/>
</dbReference>
<accession>A0AB40C4W6</accession>
<evidence type="ECO:0000256" key="5">
    <source>
        <dbReference type="SAM" id="MobiDB-lite"/>
    </source>
</evidence>
<dbReference type="InterPro" id="IPR036638">
    <property type="entry name" value="HLH_DNA-bd_sf"/>
</dbReference>
<keyword evidence="2 4" id="KW-0805">Transcription regulation</keyword>
<feature type="domain" description="BHLH" evidence="7">
    <location>
        <begin position="122"/>
        <end position="171"/>
    </location>
</feature>
<dbReference type="GO" id="GO:0000976">
    <property type="term" value="F:transcription cis-regulatory region binding"/>
    <property type="evidence" value="ECO:0007669"/>
    <property type="project" value="TreeGrafter"/>
</dbReference>
<dbReference type="GeneID" id="120272161"/>
<evidence type="ECO:0000313" key="8">
    <source>
        <dbReference type="Proteomes" id="UP001515500"/>
    </source>
</evidence>
<evidence type="ECO:0000256" key="3">
    <source>
        <dbReference type="ARBA" id="ARBA00023163"/>
    </source>
</evidence>
<gene>
    <name evidence="9" type="primary">LOC120272161</name>
</gene>
<sequence length="310" mass="34527">MLVSMASILLFTSLSLFFSSVLELASPVVIPRDSLLIQQAQFSIFLSTSPNTLSVISPPHPPSQGPSPSPLQAQAQQAQQAQQVQQATVAIVTSLKKESSSSDHYDSDQHQPRRRKRDRQDGIPVNHVEAERQRREKLNHRFYALRSVVPNVSRMDKASLLADAVTYIYELRNRVSELEAHEQQQQPSTIITPMTFKKENNNNNNNMDQSMSSITSSATSACNIINGGGGVGRMDLEVRLIGTRGQRLMNAMSELELQVSHASVTKVKELMLQDVVVTVPHGLQREDVLTAALLSKLDAHHHHHQQQQHQ</sequence>
<dbReference type="PROSITE" id="PS50888">
    <property type="entry name" value="BHLH"/>
    <property type="match status" value="1"/>
</dbReference>
<dbReference type="InterPro" id="IPR011598">
    <property type="entry name" value="bHLH_dom"/>
</dbReference>
<reference evidence="9" key="1">
    <citation type="submission" date="2025-08" db="UniProtKB">
        <authorList>
            <consortium name="RefSeq"/>
        </authorList>
    </citation>
    <scope>IDENTIFICATION</scope>
</reference>
<dbReference type="SMART" id="SM00353">
    <property type="entry name" value="HLH"/>
    <property type="match status" value="1"/>
</dbReference>
<evidence type="ECO:0000259" key="7">
    <source>
        <dbReference type="PROSITE" id="PS50888"/>
    </source>
</evidence>
<comment type="similarity">
    <text evidence="1">Belongs to the bHLH protein family.</text>
</comment>
<dbReference type="GO" id="GO:0003700">
    <property type="term" value="F:DNA-binding transcription factor activity"/>
    <property type="evidence" value="ECO:0007669"/>
    <property type="project" value="InterPro"/>
</dbReference>